<evidence type="ECO:0000313" key="2">
    <source>
        <dbReference type="Proteomes" id="UP001359559"/>
    </source>
</evidence>
<dbReference type="AlphaFoldDB" id="A0AAN9PNE4"/>
<name>A0AAN9PNE4_CLITE</name>
<comment type="caution">
    <text evidence="1">The sequence shown here is derived from an EMBL/GenBank/DDBJ whole genome shotgun (WGS) entry which is preliminary data.</text>
</comment>
<gene>
    <name evidence="1" type="ORF">RJT34_14729</name>
</gene>
<keyword evidence="2" id="KW-1185">Reference proteome</keyword>
<dbReference type="EMBL" id="JAYKXN010000003">
    <property type="protein sequence ID" value="KAK7303812.1"/>
    <property type="molecule type" value="Genomic_DNA"/>
</dbReference>
<protein>
    <submittedName>
        <fullName evidence="1">Uncharacterized protein</fullName>
    </submittedName>
</protein>
<dbReference type="Proteomes" id="UP001359559">
    <property type="component" value="Unassembled WGS sequence"/>
</dbReference>
<evidence type="ECO:0000313" key="1">
    <source>
        <dbReference type="EMBL" id="KAK7303812.1"/>
    </source>
</evidence>
<organism evidence="1 2">
    <name type="scientific">Clitoria ternatea</name>
    <name type="common">Butterfly pea</name>
    <dbReference type="NCBI Taxonomy" id="43366"/>
    <lineage>
        <taxon>Eukaryota</taxon>
        <taxon>Viridiplantae</taxon>
        <taxon>Streptophyta</taxon>
        <taxon>Embryophyta</taxon>
        <taxon>Tracheophyta</taxon>
        <taxon>Spermatophyta</taxon>
        <taxon>Magnoliopsida</taxon>
        <taxon>eudicotyledons</taxon>
        <taxon>Gunneridae</taxon>
        <taxon>Pentapetalae</taxon>
        <taxon>rosids</taxon>
        <taxon>fabids</taxon>
        <taxon>Fabales</taxon>
        <taxon>Fabaceae</taxon>
        <taxon>Papilionoideae</taxon>
        <taxon>50 kb inversion clade</taxon>
        <taxon>NPAAA clade</taxon>
        <taxon>indigoferoid/millettioid clade</taxon>
        <taxon>Phaseoleae</taxon>
        <taxon>Clitoria</taxon>
    </lineage>
</organism>
<proteinExistence type="predicted"/>
<sequence>MKNSALFQDKGFLLLAMKQDMVVTIFLVLGIDGNPCGEDDITEEKWCQIQKLSLDMSGCHGSMVEEWAPNKKWTCSSNFL</sequence>
<accession>A0AAN9PNE4</accession>
<reference evidence="1 2" key="1">
    <citation type="submission" date="2024-01" db="EMBL/GenBank/DDBJ databases">
        <title>The genomes of 5 underutilized Papilionoideae crops provide insights into root nodulation and disease resistance.</title>
        <authorList>
            <person name="Yuan L."/>
        </authorList>
    </citation>
    <scope>NUCLEOTIDE SEQUENCE [LARGE SCALE GENOMIC DNA]</scope>
    <source>
        <strain evidence="1">LY-2023</strain>
        <tissue evidence="1">Leaf</tissue>
    </source>
</reference>